<dbReference type="GO" id="GO:0004386">
    <property type="term" value="F:helicase activity"/>
    <property type="evidence" value="ECO:0007669"/>
    <property type="project" value="InterPro"/>
</dbReference>
<dbReference type="InterPro" id="IPR041677">
    <property type="entry name" value="DNA2/NAM7_AAA_11"/>
</dbReference>
<dbReference type="PANTHER" id="PTHR10887:SF495">
    <property type="entry name" value="HELICASE SENATAXIN ISOFORM X1-RELATED"/>
    <property type="match status" value="1"/>
</dbReference>
<dbReference type="InterPro" id="IPR045055">
    <property type="entry name" value="DNA2/NAM7-like"/>
</dbReference>
<feature type="region of interest" description="Disordered" evidence="1">
    <location>
        <begin position="500"/>
        <end position="681"/>
    </location>
</feature>
<reference evidence="3" key="1">
    <citation type="submission" date="2020-11" db="EMBL/GenBank/DDBJ databases">
        <authorList>
            <person name="Tran Van P."/>
        </authorList>
    </citation>
    <scope>NUCLEOTIDE SEQUENCE</scope>
</reference>
<dbReference type="GO" id="GO:0001147">
    <property type="term" value="F:transcription termination site sequence-specific DNA binding"/>
    <property type="evidence" value="ECO:0007669"/>
    <property type="project" value="TreeGrafter"/>
</dbReference>
<feature type="compositionally biased region" description="Basic and acidic residues" evidence="1">
    <location>
        <begin position="615"/>
        <end position="628"/>
    </location>
</feature>
<organism evidence="3">
    <name type="scientific">Timema bartmani</name>
    <dbReference type="NCBI Taxonomy" id="61472"/>
    <lineage>
        <taxon>Eukaryota</taxon>
        <taxon>Metazoa</taxon>
        <taxon>Ecdysozoa</taxon>
        <taxon>Arthropoda</taxon>
        <taxon>Hexapoda</taxon>
        <taxon>Insecta</taxon>
        <taxon>Pterygota</taxon>
        <taxon>Neoptera</taxon>
        <taxon>Polyneoptera</taxon>
        <taxon>Phasmatodea</taxon>
        <taxon>Timematodea</taxon>
        <taxon>Timematoidea</taxon>
        <taxon>Timematidae</taxon>
        <taxon>Timema</taxon>
    </lineage>
</organism>
<proteinExistence type="predicted"/>
<dbReference type="InterPro" id="IPR027417">
    <property type="entry name" value="P-loop_NTPase"/>
</dbReference>
<evidence type="ECO:0000259" key="2">
    <source>
        <dbReference type="Pfam" id="PF13086"/>
    </source>
</evidence>
<feature type="compositionally biased region" description="Basic and acidic residues" evidence="1">
    <location>
        <begin position="641"/>
        <end position="675"/>
    </location>
</feature>
<dbReference type="Gene3D" id="3.40.50.300">
    <property type="entry name" value="P-loop containing nucleotide triphosphate hydrolases"/>
    <property type="match status" value="1"/>
</dbReference>
<dbReference type="GO" id="GO:0006369">
    <property type="term" value="P:termination of RNA polymerase II transcription"/>
    <property type="evidence" value="ECO:0007669"/>
    <property type="project" value="TreeGrafter"/>
</dbReference>
<dbReference type="PANTHER" id="PTHR10887">
    <property type="entry name" value="DNA2/NAM7 HELICASE FAMILY"/>
    <property type="match status" value="1"/>
</dbReference>
<name>A0A7R9EMW6_9NEOP</name>
<dbReference type="Pfam" id="PF13086">
    <property type="entry name" value="AAA_11"/>
    <property type="match status" value="1"/>
</dbReference>
<accession>A0A7R9EMW6</accession>
<feature type="compositionally biased region" description="Polar residues" evidence="1">
    <location>
        <begin position="785"/>
        <end position="808"/>
    </location>
</feature>
<feature type="compositionally biased region" description="Acidic residues" evidence="1">
    <location>
        <begin position="508"/>
        <end position="517"/>
    </location>
</feature>
<feature type="compositionally biased region" description="Basic and acidic residues" evidence="1">
    <location>
        <begin position="537"/>
        <end position="566"/>
    </location>
</feature>
<dbReference type="EMBL" id="OD564268">
    <property type="protein sequence ID" value="CAD7437407.1"/>
    <property type="molecule type" value="Genomic_DNA"/>
</dbReference>
<evidence type="ECO:0000256" key="1">
    <source>
        <dbReference type="SAM" id="MobiDB-lite"/>
    </source>
</evidence>
<evidence type="ECO:0000313" key="3">
    <source>
        <dbReference type="EMBL" id="CAD7437407.1"/>
    </source>
</evidence>
<dbReference type="GO" id="GO:0016604">
    <property type="term" value="C:nuclear body"/>
    <property type="evidence" value="ECO:0007669"/>
    <property type="project" value="TreeGrafter"/>
</dbReference>
<feature type="region of interest" description="Disordered" evidence="1">
    <location>
        <begin position="765"/>
        <end position="817"/>
    </location>
</feature>
<protein>
    <recommendedName>
        <fullName evidence="2">DNA2/NAM7 helicase helicase domain-containing protein</fullName>
    </recommendedName>
</protein>
<sequence>MRKEENDMCPESIPIININKEIKTTCSGLASPSMCMKDDSTHVFKGSFFGSESLNREPVSLSSKETNNTLSYNVSKSITSTIAKPTSSLNQQDSGSKTTFESTFIQAPFNKAVPTESVKLNTHNPFTVPVIESKCKDQPYKEHNFILKNIDSEPSSLISSSNDQGNLSSKVVHSEQIGIDSTALQEENLNTYVDTLSKSIQPENALPNLVAISLSKEVPSDDIKTEKINEKTVNKLQLDLNVHTLFKFKQPELPSCSVSLSNKHSVSSTDAITHINKVQSTKAENVEKELIVKSSDQKFSDITLQNKINYPSQANKNTILGTWDSTRHDNVSEKVIETKISHSHQSNKIGSNKIHSSDTDEGRVDIIKTEIDTTFVKQEINSEPHFNYSLGEDDIIIIDDEDEQFPSSQIFDSSPDPEENKASITEENKIDEFEDDLFQPENDLASSDEDEWFSKLSQNDKIENSSALEEQRLEIVDGLALKNIIEEDSEEEIFSVRKQNSVKRTILDDEDEDEDEDKDNHDDESNESFTFGLPNDFRNDAQELDEKSKPPLEEISKSNEKFEKKSAVKLGKSLLIDAPPMPPRRASNRGISIAEAERLYNDKATLVSKHRKITEKKNLPSDQNDKSSGKRKHASSGKDSGSSKDLTKSSEKTKSLVDKRKAKLKEISQKHKESSEAVLNDNYNKVKAKARIKVTDKNRGAFLTEELNKSDKPSKISKESENKYIKTSSDINNIRPNFVESGHGGQESHSWKKKDTFKVANVSDKLNKPGKSLTTSKTPMKIAKTSLNTNVKPNNPPQESLSRKTTTNDNRKAQNDSSLLKKINTNLDEALPSCSKNNLQRIPRLSFKDLDNPGPMTTSVLSRTHQTPIRSTRGILVQQNKNKPETRNAFNKNCVGRKSVQFKDEEHLKEVHNFPLEETSLMKPVSMLKDKPFKKYNVKDVPYNEVANKYNYPSLDDVICKICTWKPTWFEEQKRCDHPPPIVNKNPKPMFTTFASYETYYSTLQPLMLMELWDKLTQAQSIKNPVVIISVDSFEPCTPSNGEVNKLSEIKCHSLYSHHELQGTKIPRTGDLVALELSLDSENSSEGGRRFTNTFGYLTATNLQTLNDHSIVHKSLYNRLPEPTHKLTLTIKTKYRQIRLRKHDPMRLRVICHIRPYLRVFQALENLKNSPLRNYILNPSAQNINYPKVNETLVAKDILNEAQRRTVLQLASVCRGEGQGVYLIQGPPGTGKSHVIINLIMQLLYGGSRDPRSRKKEKPRILLCAQSNAAIDELVMRLLERRKHQGIGSRFKMVRVGTPDTIHPQVRCISLDELAKTHSQQYIKDAQDTETVQLTSKKSVA</sequence>
<dbReference type="SUPFAM" id="SSF52540">
    <property type="entry name" value="P-loop containing nucleoside triphosphate hydrolases"/>
    <property type="match status" value="1"/>
</dbReference>
<gene>
    <name evidence="3" type="ORF">TBIB3V08_LOCUS24</name>
</gene>
<feature type="domain" description="DNA2/NAM7 helicase helicase" evidence="2">
    <location>
        <begin position="1199"/>
        <end position="1327"/>
    </location>
</feature>